<organism evidence="6 7">
    <name type="scientific">Microtus ochrogaster</name>
    <name type="common">Prairie vole</name>
    <dbReference type="NCBI Taxonomy" id="79684"/>
    <lineage>
        <taxon>Eukaryota</taxon>
        <taxon>Metazoa</taxon>
        <taxon>Chordata</taxon>
        <taxon>Craniata</taxon>
        <taxon>Vertebrata</taxon>
        <taxon>Euteleostomi</taxon>
        <taxon>Mammalia</taxon>
        <taxon>Eutheria</taxon>
        <taxon>Euarchontoglires</taxon>
        <taxon>Glires</taxon>
        <taxon>Rodentia</taxon>
        <taxon>Myomorpha</taxon>
        <taxon>Muroidea</taxon>
        <taxon>Cricetidae</taxon>
        <taxon>Arvicolinae</taxon>
        <taxon>Microtus</taxon>
    </lineage>
</organism>
<dbReference type="Gene3D" id="6.10.300.20">
    <property type="match status" value="1"/>
</dbReference>
<dbReference type="AlphaFoldDB" id="A0A8J6L1B2"/>
<gene>
    <name evidence="6" type="ORF">LTLLF_150650</name>
</gene>
<feature type="compositionally biased region" description="Acidic residues" evidence="2">
    <location>
        <begin position="329"/>
        <end position="340"/>
    </location>
</feature>
<feature type="region of interest" description="Disordered" evidence="2">
    <location>
        <begin position="323"/>
        <end position="343"/>
    </location>
</feature>
<dbReference type="CDD" id="cd06080">
    <property type="entry name" value="PWWP_MUM1-like"/>
    <property type="match status" value="1"/>
</dbReference>
<evidence type="ECO:0000256" key="1">
    <source>
        <dbReference type="ARBA" id="ARBA00008188"/>
    </source>
</evidence>
<evidence type="ECO:0000259" key="5">
    <source>
        <dbReference type="Pfam" id="PF20887"/>
    </source>
</evidence>
<comment type="caution">
    <text evidence="6">The sequence shown here is derived from an EMBL/GenBank/DDBJ whole genome shotgun (WGS) entry which is preliminary data.</text>
</comment>
<dbReference type="InterPro" id="IPR048795">
    <property type="entry name" value="PWP3A_3B_4_C"/>
</dbReference>
<dbReference type="PANTHER" id="PTHR31333:SF3">
    <property type="entry name" value="PWWP DOMAIN-CONTAINING DNA REPAIR FACTOR 3B"/>
    <property type="match status" value="1"/>
</dbReference>
<dbReference type="InterPro" id="IPR035504">
    <property type="entry name" value="MUM1-like_PWWP"/>
</dbReference>
<feature type="region of interest" description="Disordered" evidence="2">
    <location>
        <begin position="235"/>
        <end position="273"/>
    </location>
</feature>
<dbReference type="InterPro" id="IPR048765">
    <property type="entry name" value="PWP3A_3B_4_N"/>
</dbReference>
<dbReference type="FunFam" id="2.30.30.140:FF:000063">
    <property type="entry name" value="PWWP domain-containing DNA repair factor 3A"/>
    <property type="match status" value="1"/>
</dbReference>
<feature type="domain" description="PWWP" evidence="4">
    <location>
        <begin position="673"/>
        <end position="813"/>
    </location>
</feature>
<evidence type="ECO:0000259" key="4">
    <source>
        <dbReference type="Pfam" id="PF20886"/>
    </source>
</evidence>
<dbReference type="GO" id="GO:0070062">
    <property type="term" value="C:extracellular exosome"/>
    <property type="evidence" value="ECO:0007669"/>
    <property type="project" value="TreeGrafter"/>
</dbReference>
<evidence type="ECO:0000259" key="3">
    <source>
        <dbReference type="Pfam" id="PF20884"/>
    </source>
</evidence>
<dbReference type="InterPro" id="IPR040263">
    <property type="entry name" value="PWP3A_3B_4"/>
</dbReference>
<sequence>MSTSLHKIMTFSAITGADGNKSGFELKAFVHPRGALAPLQPPAGEGEEPLPACGKLWEARSEAPVLGEGLHFSWRWQQTGSQEVMAVFKPVIFWEFLRALRGKGSGLLLGVTAEAEPSWSCACEFYSASLGGGVAFYQAAADKKRQEQLWPAEVLCRSEIASNSKRATAYSLEVQLLPIGEKITVNSRDTIPLTKSEVEAILASLAEQSEVKVLPREETAYEKSLKMALEVVTEINESQESMPDEEDTARASESEPVELSDSPPPKKYRKLESSLQEDSASILLCSESDDSLADDKMQVYTIYGGIPGEEDSKPPRGFSWYPVYPSFINDDDDDDDDDDKKEEKKKIDISAIMSVNLSFKEESEDIKEEKVIVSADDLVVAKEEIQGMHPEAPAGSSECSTFPEDYMDDPGEGPSYLIPCFYGSQNLYGSQNQSSVESEMDAETSPEGCSGDSQVSLPVCSNPVNSDLLLQRPDFEDLEEEAQASDKLPSLNPVSAAALGNDEEHEEELPRFLLCYETRAFEPGMIVWFKYQKYPFWPAVIKSIRRKERKASVLLVEANMNPQKKGVRVSLRRLKKYDCKEKQELVEKAREEYGESIDWCVSLICDYRVRLGCGSFKGSFFEYYAADISYPVRKIINQDTFRNIFPKLPNEDTGEQMSVTSHAKKISFQKILPDRMKPARDRANKNLVNFIVNEKGAESHLLGILKGTKKSRWLKSFLNAKSFTPCIETYFEDEDQLDQVVKYLQEIYKQIDQKMLTLIKDDKIKFILEVLLPEAIICSISVVDGLDYKAAEAKYLKGPSLGYRERELYDSKIIFEKRRRSSANEAQ</sequence>
<dbReference type="EMBL" id="JAATJU010022227">
    <property type="protein sequence ID" value="KAH0511267.1"/>
    <property type="molecule type" value="Genomic_DNA"/>
</dbReference>
<evidence type="ECO:0000313" key="7">
    <source>
        <dbReference type="Proteomes" id="UP000710432"/>
    </source>
</evidence>
<dbReference type="Pfam" id="PF20886">
    <property type="entry name" value="PWP3A-B_C"/>
    <property type="match status" value="1"/>
</dbReference>
<feature type="domain" description="MUM1-like PWWP" evidence="3">
    <location>
        <begin position="521"/>
        <end position="600"/>
    </location>
</feature>
<protein>
    <submittedName>
        <fullName evidence="6">PWWP domain-containing protein MUM1L1</fullName>
    </submittedName>
</protein>
<dbReference type="Pfam" id="PF20884">
    <property type="entry name" value="MUM1-like_PWWP"/>
    <property type="match status" value="1"/>
</dbReference>
<dbReference type="Pfam" id="PF20887">
    <property type="entry name" value="PWP3A-B_N"/>
    <property type="match status" value="1"/>
</dbReference>
<dbReference type="PANTHER" id="PTHR31333">
    <property type="entry name" value="PWWP DOMAIN-CONTAINING DNA REPAIR FACTOR 3 FAMILY MEMBER"/>
    <property type="match status" value="1"/>
</dbReference>
<dbReference type="SUPFAM" id="SSF63748">
    <property type="entry name" value="Tudor/PWWP/MBT"/>
    <property type="match status" value="1"/>
</dbReference>
<feature type="region of interest" description="Disordered" evidence="2">
    <location>
        <begin position="431"/>
        <end position="456"/>
    </location>
</feature>
<accession>A0A8J6L1B2</accession>
<comment type="similarity">
    <text evidence="1">Belongs to the PWWP3A family.</text>
</comment>
<reference evidence="6" key="1">
    <citation type="submission" date="2020-03" db="EMBL/GenBank/DDBJ databases">
        <title>Studies in the Genomics of Life Span.</title>
        <authorList>
            <person name="Glass D."/>
        </authorList>
    </citation>
    <scope>NUCLEOTIDE SEQUENCE</scope>
    <source>
        <strain evidence="6">LTLLF</strain>
        <tissue evidence="6">Muscle</tissue>
    </source>
</reference>
<name>A0A8J6L1B2_MICOH</name>
<proteinExistence type="inferred from homology"/>
<dbReference type="Gene3D" id="2.30.30.140">
    <property type="match status" value="1"/>
</dbReference>
<feature type="domain" description="PWWP" evidence="5">
    <location>
        <begin position="146"/>
        <end position="233"/>
    </location>
</feature>
<dbReference type="Proteomes" id="UP000710432">
    <property type="component" value="Unassembled WGS sequence"/>
</dbReference>
<evidence type="ECO:0000313" key="6">
    <source>
        <dbReference type="EMBL" id="KAH0511267.1"/>
    </source>
</evidence>
<evidence type="ECO:0000256" key="2">
    <source>
        <dbReference type="SAM" id="MobiDB-lite"/>
    </source>
</evidence>